<organism evidence="2">
    <name type="scientific">Albugo laibachii Nc14</name>
    <dbReference type="NCBI Taxonomy" id="890382"/>
    <lineage>
        <taxon>Eukaryota</taxon>
        <taxon>Sar</taxon>
        <taxon>Stramenopiles</taxon>
        <taxon>Oomycota</taxon>
        <taxon>Peronosporomycetes</taxon>
        <taxon>Albuginales</taxon>
        <taxon>Albuginaceae</taxon>
        <taxon>Albugo</taxon>
    </lineage>
</organism>
<dbReference type="AlphaFoldDB" id="F0W0U2"/>
<proteinExistence type="predicted"/>
<sequence length="463" mass="52090">MDFRSLLQLLYASLIGVSAQTTLPLSLQLPVELSVNQLALYGDSVFKMSDPNNPLNGKLIGDILRGIQLPIVSTGLSNTLGSIIPHRQLELTSNYVIPTLEYALNVTFSRSFADITQRGKCELTYKPWSAPYWPSALDSFNHKWNGADSDSLITKYAKAYGLDPLAFADAISMRLGIDKWALSPYVEYCDHKETCSTSSITDTVCVKRKDKVDQEKVCAITWEGSCQSWTLAAMLHPEPLCAVEMNGVTFEILDIKGLLTYMYNEAPVYASIGGKPAQTNTVELDLYGRPLALELRDLTAADYLLAMVNFICFLDRPFAIDRIPTLEMWNQPMNRFEIVNKLQVDPKGTAKLAFGTENFPYDEDMDQLHYLETKFCWVFESTSVTVTTSIDTFENYVECRTLYLLIEVNKEGFVIGGEYYGQNQTNIDYLWTAVTSLPLNEFTPEGIPYADILDLYARSQQCD</sequence>
<accession>F0W0U2</accession>
<keyword evidence="1" id="KW-0732">Signal</keyword>
<gene>
    <name evidence="2" type="primary">AlNc14C5G727</name>
    <name evidence="2" type="ORF">ALNC14_008090</name>
</gene>
<dbReference type="HOGENOM" id="CLU_013767_2_0_1"/>
<dbReference type="InterPro" id="IPR032048">
    <property type="entry name" value="TGase_elicitor"/>
</dbReference>
<dbReference type="Gene3D" id="3.30.40.240">
    <property type="entry name" value="Transglutaminase elicitor, body domain"/>
    <property type="match status" value="1"/>
</dbReference>
<dbReference type="EMBL" id="FR824050">
    <property type="protein sequence ID" value="CCA14666.1"/>
    <property type="molecule type" value="Genomic_DNA"/>
</dbReference>
<reference evidence="2" key="1">
    <citation type="journal article" date="2011" name="PLoS Biol.">
        <title>Gene gain and loss during evolution of obligate parasitism in the white rust pathogen of Arabidopsis thaliana.</title>
        <authorList>
            <person name="Kemen E."/>
            <person name="Gardiner A."/>
            <person name="Schultz-Larsen T."/>
            <person name="Kemen A.C."/>
            <person name="Balmuth A.L."/>
            <person name="Robert-Seilaniantz A."/>
            <person name="Bailey K."/>
            <person name="Holub E."/>
            <person name="Studholme D.J."/>
            <person name="Maclean D."/>
            <person name="Jones J.D."/>
        </authorList>
    </citation>
    <scope>NUCLEOTIDE SEQUENCE</scope>
</reference>
<name>F0W0U2_9STRA</name>
<dbReference type="GO" id="GO:0016755">
    <property type="term" value="F:aminoacyltransferase activity"/>
    <property type="evidence" value="ECO:0007669"/>
    <property type="project" value="InterPro"/>
</dbReference>
<dbReference type="Pfam" id="PF16683">
    <property type="entry name" value="TGase_elicitor"/>
    <property type="match status" value="1"/>
</dbReference>
<reference evidence="2" key="2">
    <citation type="submission" date="2011-02" db="EMBL/GenBank/DDBJ databases">
        <authorList>
            <person name="MacLean D."/>
        </authorList>
    </citation>
    <scope>NUCLEOTIDE SEQUENCE</scope>
</reference>
<feature type="chain" id="PRO_5003261436" evidence="1">
    <location>
        <begin position="20"/>
        <end position="463"/>
    </location>
</feature>
<protein>
    <submittedName>
        <fullName evidence="2">Glycoprotein elicitor putative</fullName>
    </submittedName>
</protein>
<feature type="signal peptide" evidence="1">
    <location>
        <begin position="1"/>
        <end position="19"/>
    </location>
</feature>
<evidence type="ECO:0000313" key="2">
    <source>
        <dbReference type="EMBL" id="CCA14666.1"/>
    </source>
</evidence>
<evidence type="ECO:0000256" key="1">
    <source>
        <dbReference type="SAM" id="SignalP"/>
    </source>
</evidence>